<dbReference type="EMBL" id="JALJXV010000002">
    <property type="protein sequence ID" value="MCP1673857.1"/>
    <property type="molecule type" value="Genomic_DNA"/>
</dbReference>
<dbReference type="GO" id="GO:0051301">
    <property type="term" value="P:cell division"/>
    <property type="evidence" value="ECO:0007669"/>
    <property type="project" value="UniProtKB-KW"/>
</dbReference>
<dbReference type="InterPro" id="IPR036615">
    <property type="entry name" value="Mur_ligase_C_dom_sf"/>
</dbReference>
<dbReference type="PANTHER" id="PTHR43692:SF1">
    <property type="entry name" value="UDP-N-ACETYLMURAMOYLALANINE--D-GLUTAMATE LIGASE"/>
    <property type="match status" value="1"/>
</dbReference>
<dbReference type="InterPro" id="IPR013221">
    <property type="entry name" value="Mur_ligase_cen"/>
</dbReference>
<dbReference type="GO" id="GO:0008764">
    <property type="term" value="F:UDP-N-acetylmuramoylalanine-D-glutamate ligase activity"/>
    <property type="evidence" value="ECO:0007669"/>
    <property type="project" value="UniProtKB-UniRule"/>
</dbReference>
<dbReference type="GO" id="GO:0071555">
    <property type="term" value="P:cell wall organization"/>
    <property type="evidence" value="ECO:0007669"/>
    <property type="project" value="UniProtKB-KW"/>
</dbReference>
<dbReference type="Pfam" id="PF02875">
    <property type="entry name" value="Mur_ligase_C"/>
    <property type="match status" value="1"/>
</dbReference>
<dbReference type="Pfam" id="PF08245">
    <property type="entry name" value="Mur_ligase_M"/>
    <property type="match status" value="1"/>
</dbReference>
<evidence type="ECO:0000256" key="7">
    <source>
        <dbReference type="HAMAP-Rule" id="MF_00639"/>
    </source>
</evidence>
<dbReference type="Gene3D" id="3.90.190.20">
    <property type="entry name" value="Mur ligase, C-terminal domain"/>
    <property type="match status" value="1"/>
</dbReference>
<name>A0AAE3G4T8_9GAMM</name>
<accession>A0AAE3G4T8</accession>
<dbReference type="SUPFAM" id="SSF51984">
    <property type="entry name" value="MurCD N-terminal domain"/>
    <property type="match status" value="1"/>
</dbReference>
<comment type="subcellular location">
    <subcellularLocation>
        <location evidence="1 7 8">Cytoplasm</location>
    </subcellularLocation>
</comment>
<dbReference type="Pfam" id="PF21799">
    <property type="entry name" value="MurD-like_N"/>
    <property type="match status" value="1"/>
</dbReference>
<dbReference type="Gene3D" id="3.40.1190.10">
    <property type="entry name" value="Mur-like, catalytic domain"/>
    <property type="match status" value="1"/>
</dbReference>
<evidence type="ECO:0000313" key="12">
    <source>
        <dbReference type="Proteomes" id="UP001205843"/>
    </source>
</evidence>
<comment type="function">
    <text evidence="7 8">Cell wall formation. Catalyzes the addition of glutamate to the nucleotide precursor UDP-N-acetylmuramoyl-L-alanine (UMA).</text>
</comment>
<evidence type="ECO:0000259" key="9">
    <source>
        <dbReference type="Pfam" id="PF02875"/>
    </source>
</evidence>
<proteinExistence type="inferred from homology"/>
<dbReference type="AlphaFoldDB" id="A0AAE3G4T8"/>
<dbReference type="GO" id="GO:0005737">
    <property type="term" value="C:cytoplasm"/>
    <property type="evidence" value="ECO:0007669"/>
    <property type="project" value="UniProtKB-SubCell"/>
</dbReference>
<evidence type="ECO:0000256" key="2">
    <source>
        <dbReference type="ARBA" id="ARBA00004752"/>
    </source>
</evidence>
<comment type="catalytic activity">
    <reaction evidence="7 8">
        <text>UDP-N-acetyl-alpha-D-muramoyl-L-alanine + D-glutamate + ATP = UDP-N-acetyl-alpha-D-muramoyl-L-alanyl-D-glutamate + ADP + phosphate + H(+)</text>
        <dbReference type="Rhea" id="RHEA:16429"/>
        <dbReference type="ChEBI" id="CHEBI:15378"/>
        <dbReference type="ChEBI" id="CHEBI:29986"/>
        <dbReference type="ChEBI" id="CHEBI:30616"/>
        <dbReference type="ChEBI" id="CHEBI:43474"/>
        <dbReference type="ChEBI" id="CHEBI:83898"/>
        <dbReference type="ChEBI" id="CHEBI:83900"/>
        <dbReference type="ChEBI" id="CHEBI:456216"/>
        <dbReference type="EC" id="6.3.2.9"/>
    </reaction>
</comment>
<keyword evidence="3 7" id="KW-0963">Cytoplasm</keyword>
<keyword evidence="7 8" id="KW-0132">Cell division</keyword>
<feature type="domain" description="Mur ligase central" evidence="10">
    <location>
        <begin position="113"/>
        <end position="288"/>
    </location>
</feature>
<comment type="caution">
    <text evidence="11">The sequence shown here is derived from an EMBL/GenBank/DDBJ whole genome shotgun (WGS) entry which is preliminary data.</text>
</comment>
<evidence type="ECO:0000313" key="11">
    <source>
        <dbReference type="EMBL" id="MCP1673857.1"/>
    </source>
</evidence>
<gene>
    <name evidence="7" type="primary">murD</name>
    <name evidence="11" type="ORF">J2T57_000956</name>
</gene>
<evidence type="ECO:0000256" key="4">
    <source>
        <dbReference type="ARBA" id="ARBA00022598"/>
    </source>
</evidence>
<keyword evidence="7 8" id="KW-0573">Peptidoglycan synthesis</keyword>
<dbReference type="GO" id="GO:0009252">
    <property type="term" value="P:peptidoglycan biosynthetic process"/>
    <property type="evidence" value="ECO:0007669"/>
    <property type="project" value="UniProtKB-UniRule"/>
</dbReference>
<keyword evidence="5 7" id="KW-0547">Nucleotide-binding</keyword>
<evidence type="ECO:0000256" key="1">
    <source>
        <dbReference type="ARBA" id="ARBA00004496"/>
    </source>
</evidence>
<dbReference type="SUPFAM" id="SSF53244">
    <property type="entry name" value="MurD-like peptide ligases, peptide-binding domain"/>
    <property type="match status" value="1"/>
</dbReference>
<dbReference type="GO" id="GO:0008360">
    <property type="term" value="P:regulation of cell shape"/>
    <property type="evidence" value="ECO:0007669"/>
    <property type="project" value="UniProtKB-KW"/>
</dbReference>
<keyword evidence="4 7" id="KW-0436">Ligase</keyword>
<dbReference type="HAMAP" id="MF_00639">
    <property type="entry name" value="MurD"/>
    <property type="match status" value="1"/>
</dbReference>
<evidence type="ECO:0000256" key="3">
    <source>
        <dbReference type="ARBA" id="ARBA00022490"/>
    </source>
</evidence>
<dbReference type="Proteomes" id="UP001205843">
    <property type="component" value="Unassembled WGS sequence"/>
</dbReference>
<keyword evidence="6 7" id="KW-0067">ATP-binding</keyword>
<dbReference type="InterPro" id="IPR004101">
    <property type="entry name" value="Mur_ligase_C"/>
</dbReference>
<dbReference type="NCBIfam" id="TIGR01087">
    <property type="entry name" value="murD"/>
    <property type="match status" value="1"/>
</dbReference>
<dbReference type="InterPro" id="IPR036565">
    <property type="entry name" value="Mur-like_cat_sf"/>
</dbReference>
<evidence type="ECO:0000256" key="5">
    <source>
        <dbReference type="ARBA" id="ARBA00022741"/>
    </source>
</evidence>
<organism evidence="11 12">
    <name type="scientific">Natronocella acetinitrilica</name>
    <dbReference type="NCBI Taxonomy" id="414046"/>
    <lineage>
        <taxon>Bacteria</taxon>
        <taxon>Pseudomonadati</taxon>
        <taxon>Pseudomonadota</taxon>
        <taxon>Gammaproteobacteria</taxon>
        <taxon>Chromatiales</taxon>
        <taxon>Ectothiorhodospiraceae</taxon>
        <taxon>Natronocella</taxon>
    </lineage>
</organism>
<dbReference type="GO" id="GO:0005524">
    <property type="term" value="F:ATP binding"/>
    <property type="evidence" value="ECO:0007669"/>
    <property type="project" value="UniProtKB-UniRule"/>
</dbReference>
<dbReference type="InterPro" id="IPR005762">
    <property type="entry name" value="MurD"/>
</dbReference>
<evidence type="ECO:0000256" key="6">
    <source>
        <dbReference type="ARBA" id="ARBA00022840"/>
    </source>
</evidence>
<protein>
    <recommendedName>
        <fullName evidence="7 8">UDP-N-acetylmuramoylalanine--D-glutamate ligase</fullName>
        <ecNumber evidence="7 8">6.3.2.9</ecNumber>
    </recommendedName>
    <alternativeName>
        <fullName evidence="7">D-glutamic acid-adding enzyme</fullName>
    </alternativeName>
    <alternativeName>
        <fullName evidence="7">UDP-N-acetylmuramoyl-L-alanyl-D-glutamate synthetase</fullName>
    </alternativeName>
</protein>
<feature type="domain" description="Mur ligase C-terminal" evidence="9">
    <location>
        <begin position="310"/>
        <end position="422"/>
    </location>
</feature>
<comment type="similarity">
    <text evidence="7">Belongs to the MurCDEF family.</text>
</comment>
<keyword evidence="7 8" id="KW-0961">Cell wall biogenesis/degradation</keyword>
<reference evidence="11" key="1">
    <citation type="submission" date="2022-03" db="EMBL/GenBank/DDBJ databases">
        <title>Genomic Encyclopedia of Type Strains, Phase III (KMG-III): the genomes of soil and plant-associated and newly described type strains.</title>
        <authorList>
            <person name="Whitman W."/>
        </authorList>
    </citation>
    <scope>NUCLEOTIDE SEQUENCE</scope>
    <source>
        <strain evidence="11">ANL 6-2</strain>
    </source>
</reference>
<keyword evidence="7 8" id="KW-0133">Cell shape</keyword>
<keyword evidence="7 8" id="KW-0131">Cell cycle</keyword>
<evidence type="ECO:0000259" key="10">
    <source>
        <dbReference type="Pfam" id="PF08245"/>
    </source>
</evidence>
<dbReference type="Gene3D" id="3.40.50.720">
    <property type="entry name" value="NAD(P)-binding Rossmann-like Domain"/>
    <property type="match status" value="1"/>
</dbReference>
<dbReference type="SUPFAM" id="SSF53623">
    <property type="entry name" value="MurD-like peptide ligases, catalytic domain"/>
    <property type="match status" value="1"/>
</dbReference>
<dbReference type="EC" id="6.3.2.9" evidence="7 8"/>
<dbReference type="PANTHER" id="PTHR43692">
    <property type="entry name" value="UDP-N-ACETYLMURAMOYLALANINE--D-GLUTAMATE LIGASE"/>
    <property type="match status" value="1"/>
</dbReference>
<feature type="binding site" evidence="7">
    <location>
        <begin position="115"/>
        <end position="121"/>
    </location>
    <ligand>
        <name>ATP</name>
        <dbReference type="ChEBI" id="CHEBI:30616"/>
    </ligand>
</feature>
<sequence>MTNDNAEMTVIVGLGVSGSACLRYLHARGYQLAVMDTRQSPPGLDQARRLLPEHALLMGGLDANCLHRAARVVLSPGVSLQTPAVAAAAAAGVPVIGELELFAEAVNAPVIAVTGSNGKSTVTSLVGQMLQAAGLDVAVGGNLGTPALDLLRDAPAPDAYVLELSSFQLETVNALKPVASVVLNVSEDHLDRHHSLDAYAHIKSRIFRGNGLMVLNRDDALVRRMAIRGRRTVWFGKSAPRSVDDYGLLETDNDCWLFRGDERLVALSEMQLQGRHNLLNGAAAIALATDLGAPIAVCLEVLRQFRGLPHRMELVARHAGVAWINDSKATNVGATAAAVAGIPGSLILIAGGEGKGQDFQPLAAALTNKVRAVVLMGRDATLIEAAVSGRVPTESAASLDAAVRIASQLAAPGDTVLLSPACASFDMFRNFEDRGDQFRRLVLAEGEA</sequence>
<comment type="pathway">
    <text evidence="2 7 8">Cell wall biogenesis; peptidoglycan biosynthesis.</text>
</comment>
<keyword evidence="12" id="KW-1185">Reference proteome</keyword>
<evidence type="ECO:0000256" key="8">
    <source>
        <dbReference type="RuleBase" id="RU003664"/>
    </source>
</evidence>